<reference evidence="1" key="1">
    <citation type="submission" date="2022-10" db="EMBL/GenBank/DDBJ databases">
        <title>Complete Genome of Trichothecium roseum strain YXFP-22015, a Plant Pathogen Isolated from Citrus.</title>
        <authorList>
            <person name="Wang Y."/>
            <person name="Zhu L."/>
        </authorList>
    </citation>
    <scope>NUCLEOTIDE SEQUENCE</scope>
    <source>
        <strain evidence="1">YXFP-22015</strain>
    </source>
</reference>
<name>A0ACC0V207_9HYPO</name>
<evidence type="ECO:0000313" key="2">
    <source>
        <dbReference type="Proteomes" id="UP001163324"/>
    </source>
</evidence>
<dbReference type="Proteomes" id="UP001163324">
    <property type="component" value="Chromosome 4"/>
</dbReference>
<comment type="caution">
    <text evidence="1">The sequence shown here is derived from an EMBL/GenBank/DDBJ whole genome shotgun (WGS) entry which is preliminary data.</text>
</comment>
<organism evidence="1 2">
    <name type="scientific">Trichothecium roseum</name>
    <dbReference type="NCBI Taxonomy" id="47278"/>
    <lineage>
        <taxon>Eukaryota</taxon>
        <taxon>Fungi</taxon>
        <taxon>Dikarya</taxon>
        <taxon>Ascomycota</taxon>
        <taxon>Pezizomycotina</taxon>
        <taxon>Sordariomycetes</taxon>
        <taxon>Hypocreomycetidae</taxon>
        <taxon>Hypocreales</taxon>
        <taxon>Hypocreales incertae sedis</taxon>
        <taxon>Trichothecium</taxon>
    </lineage>
</organism>
<evidence type="ECO:0000313" key="1">
    <source>
        <dbReference type="EMBL" id="KAI9900458.1"/>
    </source>
</evidence>
<gene>
    <name evidence="1" type="ORF">N3K66_004720</name>
</gene>
<keyword evidence="2" id="KW-1185">Reference proteome</keyword>
<proteinExistence type="predicted"/>
<dbReference type="EMBL" id="CM047943">
    <property type="protein sequence ID" value="KAI9900458.1"/>
    <property type="molecule type" value="Genomic_DNA"/>
</dbReference>
<protein>
    <submittedName>
        <fullName evidence="1">Uncharacterized protein</fullName>
    </submittedName>
</protein>
<accession>A0ACC0V207</accession>
<sequence length="328" mass="34453">MAATTDAGGSRPGASSWLALPTPIRRLFKLFPLVTYPPTPLPCRSPTAATTATASSSSSFSEQRPRLYIFSSEEDARLGRPSYNPACLKWQTLLRIAGVDVDLTPSSNHASPSGSLPFLLLPAPASDAAVGTAEEKSGSPAGAGAASVVPAGSGMLGFAKNRTGFEVPSVPEHKLEAYKALVAQAIRPAWLYALYLDPSNKQLLADLYLPVNPILSASTRHALAAAARASILRQTRAAVVDPAQLLCDARDALRALSDLLGHGGGGGEWFFGAAGPGTLDAEVFAYTHLLLDEGALAWGNNELGREVAAFGNLVEHQKRLFGKCWGKH</sequence>